<protein>
    <submittedName>
        <fullName evidence="2">Uncharacterized protein</fullName>
    </submittedName>
</protein>
<organism evidence="2 3">
    <name type="scientific">Caerostris extrusa</name>
    <name type="common">Bark spider</name>
    <name type="synonym">Caerostris bankana</name>
    <dbReference type="NCBI Taxonomy" id="172846"/>
    <lineage>
        <taxon>Eukaryota</taxon>
        <taxon>Metazoa</taxon>
        <taxon>Ecdysozoa</taxon>
        <taxon>Arthropoda</taxon>
        <taxon>Chelicerata</taxon>
        <taxon>Arachnida</taxon>
        <taxon>Araneae</taxon>
        <taxon>Araneomorphae</taxon>
        <taxon>Entelegynae</taxon>
        <taxon>Araneoidea</taxon>
        <taxon>Araneidae</taxon>
        <taxon>Caerostris</taxon>
    </lineage>
</organism>
<sequence length="90" mass="10388">MPILAHRRHQTHSSEPLINATTNDDCQWWQGAILNRNTRREVKLSKSKAVARNRRTRGQMHPLGGNPFLSFPHPSFQDDYHRGLVSFPCV</sequence>
<accession>A0AAV4Y1C3</accession>
<name>A0AAV4Y1C3_CAEEX</name>
<evidence type="ECO:0000313" key="2">
    <source>
        <dbReference type="EMBL" id="GIZ01157.1"/>
    </source>
</evidence>
<evidence type="ECO:0000256" key="1">
    <source>
        <dbReference type="SAM" id="MobiDB-lite"/>
    </source>
</evidence>
<gene>
    <name evidence="2" type="ORF">CEXT_87561</name>
</gene>
<comment type="caution">
    <text evidence="2">The sequence shown here is derived from an EMBL/GenBank/DDBJ whole genome shotgun (WGS) entry which is preliminary data.</text>
</comment>
<feature type="compositionally biased region" description="Basic residues" evidence="1">
    <location>
        <begin position="45"/>
        <end position="58"/>
    </location>
</feature>
<proteinExistence type="predicted"/>
<evidence type="ECO:0000313" key="3">
    <source>
        <dbReference type="Proteomes" id="UP001054945"/>
    </source>
</evidence>
<dbReference type="Proteomes" id="UP001054945">
    <property type="component" value="Unassembled WGS sequence"/>
</dbReference>
<dbReference type="AlphaFoldDB" id="A0AAV4Y1C3"/>
<keyword evidence="3" id="KW-1185">Reference proteome</keyword>
<feature type="region of interest" description="Disordered" evidence="1">
    <location>
        <begin position="44"/>
        <end position="68"/>
    </location>
</feature>
<reference evidence="2 3" key="1">
    <citation type="submission" date="2021-06" db="EMBL/GenBank/DDBJ databases">
        <title>Caerostris extrusa draft genome.</title>
        <authorList>
            <person name="Kono N."/>
            <person name="Arakawa K."/>
        </authorList>
    </citation>
    <scope>NUCLEOTIDE SEQUENCE [LARGE SCALE GENOMIC DNA]</scope>
</reference>
<dbReference type="EMBL" id="BPLR01018635">
    <property type="protein sequence ID" value="GIZ01157.1"/>
    <property type="molecule type" value="Genomic_DNA"/>
</dbReference>